<dbReference type="InterPro" id="IPR004000">
    <property type="entry name" value="Actin"/>
</dbReference>
<proteinExistence type="inferred from homology"/>
<reference evidence="3" key="1">
    <citation type="submission" date="2022-12" db="EMBL/GenBank/DDBJ databases">
        <title>Chromosome-level genome assembly of the bean flower thrips Megalurothrips usitatus.</title>
        <authorList>
            <person name="Ma L."/>
            <person name="Liu Q."/>
            <person name="Li H."/>
            <person name="Cai W."/>
        </authorList>
    </citation>
    <scope>NUCLEOTIDE SEQUENCE</scope>
    <source>
        <strain evidence="3">Cailab_2022a</strain>
    </source>
</reference>
<dbReference type="Gene3D" id="3.30.420.40">
    <property type="match status" value="4"/>
</dbReference>
<dbReference type="AlphaFoldDB" id="A0AAV7XLD8"/>
<dbReference type="SMART" id="SM00268">
    <property type="entry name" value="ACTIN"/>
    <property type="match status" value="1"/>
</dbReference>
<dbReference type="Proteomes" id="UP001075354">
    <property type="component" value="Chromosome 8"/>
</dbReference>
<gene>
    <name evidence="3" type="ORF">ONE63_010246</name>
</gene>
<comment type="caution">
    <text evidence="3">The sequence shown here is derived from an EMBL/GenBank/DDBJ whole genome shotgun (WGS) entry which is preliminary data.</text>
</comment>
<dbReference type="Pfam" id="PF00022">
    <property type="entry name" value="Actin"/>
    <property type="match status" value="1"/>
</dbReference>
<dbReference type="InterPro" id="IPR043129">
    <property type="entry name" value="ATPase_NBD"/>
</dbReference>
<evidence type="ECO:0000256" key="1">
    <source>
        <dbReference type="RuleBase" id="RU000487"/>
    </source>
</evidence>
<organism evidence="3 4">
    <name type="scientific">Megalurothrips usitatus</name>
    <name type="common">bean blossom thrips</name>
    <dbReference type="NCBI Taxonomy" id="439358"/>
    <lineage>
        <taxon>Eukaryota</taxon>
        <taxon>Metazoa</taxon>
        <taxon>Ecdysozoa</taxon>
        <taxon>Arthropoda</taxon>
        <taxon>Hexapoda</taxon>
        <taxon>Insecta</taxon>
        <taxon>Pterygota</taxon>
        <taxon>Neoptera</taxon>
        <taxon>Paraneoptera</taxon>
        <taxon>Thysanoptera</taxon>
        <taxon>Terebrantia</taxon>
        <taxon>Thripoidea</taxon>
        <taxon>Thripidae</taxon>
        <taxon>Megalurothrips</taxon>
    </lineage>
</organism>
<dbReference type="CDD" id="cd10207">
    <property type="entry name" value="ASKHA_NBD_Arp10"/>
    <property type="match status" value="1"/>
</dbReference>
<protein>
    <recommendedName>
        <fullName evidence="5">Actin-related protein 10</fullName>
    </recommendedName>
</protein>
<comment type="similarity">
    <text evidence="1">Belongs to the actin family.</text>
</comment>
<evidence type="ECO:0000256" key="2">
    <source>
        <dbReference type="SAM" id="MobiDB-lite"/>
    </source>
</evidence>
<accession>A0AAV7XLD8</accession>
<evidence type="ECO:0008006" key="5">
    <source>
        <dbReference type="Google" id="ProtNLM"/>
    </source>
</evidence>
<evidence type="ECO:0000313" key="3">
    <source>
        <dbReference type="EMBL" id="KAJ1525434.1"/>
    </source>
</evidence>
<dbReference type="PANTHER" id="PTHR11937">
    <property type="entry name" value="ACTIN"/>
    <property type="match status" value="1"/>
</dbReference>
<dbReference type="SUPFAM" id="SSF53067">
    <property type="entry name" value="Actin-like ATPase domain"/>
    <property type="match status" value="2"/>
</dbReference>
<sequence length="431" mass="48437">MLKTFYEGGMGLTTEKQAVVFDFGNEYTKVGYAGEPAPRSILPTELRCPETGRIQRVFDAVTFDEKYDLLVEFIHTLYFRHLLVSPKDRRVIIVESVLCPTTLRNMLAKIFFMHFEVSSLLFVPSHVVSLSTLGVNTALVVDMGATETVVIPVFENVAVLHAWQAQPLGSFAVKRQITDMLKKYESPELFRTRDCVIPATRVKVEKTEPQEASETSAEAGVPEGYEELEEREEDFNYITEKHIEDIKVRTCFVTSLARVQKAEEGNPCPPPPNVDYLIGRSSRIVNISGEIRENAYNVLFEQDGDHISVPTMILDAISKCPVDMRKPLAENVLLIGGTAMATGMRARICEELKSLVVSPQYCDKLKVRTFKFHTPPAKENFAAWLGAAIYGASDIVSTRSLSKEAYLRDHQVPDWVSLIHNVFHDGTKRSL</sequence>
<name>A0AAV7XLD8_9NEOP</name>
<keyword evidence="4" id="KW-1185">Reference proteome</keyword>
<feature type="region of interest" description="Disordered" evidence="2">
    <location>
        <begin position="206"/>
        <end position="226"/>
    </location>
</feature>
<evidence type="ECO:0000313" key="4">
    <source>
        <dbReference type="Proteomes" id="UP001075354"/>
    </source>
</evidence>
<dbReference type="Gene3D" id="3.90.640.10">
    <property type="entry name" value="Actin, Chain A, domain 4"/>
    <property type="match status" value="2"/>
</dbReference>
<dbReference type="EMBL" id="JAPTSV010000008">
    <property type="protein sequence ID" value="KAJ1525434.1"/>
    <property type="molecule type" value="Genomic_DNA"/>
</dbReference>